<feature type="transmembrane region" description="Helical" evidence="5">
    <location>
        <begin position="183"/>
        <end position="203"/>
    </location>
</feature>
<dbReference type="InterPro" id="IPR011701">
    <property type="entry name" value="MFS"/>
</dbReference>
<evidence type="ECO:0000256" key="5">
    <source>
        <dbReference type="SAM" id="Phobius"/>
    </source>
</evidence>
<reference evidence="6 7" key="1">
    <citation type="submission" date="2016-06" db="EMBL/GenBank/DDBJ databases">
        <title>Complete genome sequences of Bordetella bronchialis and Bordetella flabilis.</title>
        <authorList>
            <person name="LiPuma J.J."/>
            <person name="Spilker T."/>
        </authorList>
    </citation>
    <scope>NUCLEOTIDE SEQUENCE [LARGE SCALE GENOMIC DNA]</scope>
    <source>
        <strain evidence="6 7">AU10664</strain>
    </source>
</reference>
<dbReference type="RefSeq" id="WP_066660460.1">
    <property type="nucleotide sequence ID" value="NZ_CBCSCL010000004.1"/>
</dbReference>
<accession>A0A193GHN0</accession>
<feature type="region of interest" description="Disordered" evidence="4">
    <location>
        <begin position="215"/>
        <end position="236"/>
    </location>
</feature>
<feature type="transmembrane region" description="Helical" evidence="5">
    <location>
        <begin position="158"/>
        <end position="177"/>
    </location>
</feature>
<evidence type="ECO:0000256" key="1">
    <source>
        <dbReference type="ARBA" id="ARBA00022692"/>
    </source>
</evidence>
<feature type="transmembrane region" description="Helical" evidence="5">
    <location>
        <begin position="29"/>
        <end position="47"/>
    </location>
</feature>
<proteinExistence type="predicted"/>
<evidence type="ECO:0000313" key="7">
    <source>
        <dbReference type="Proteomes" id="UP000091926"/>
    </source>
</evidence>
<keyword evidence="7" id="KW-1185">Reference proteome</keyword>
<dbReference type="AlphaFoldDB" id="A0A193GHN0"/>
<dbReference type="PANTHER" id="PTHR43596:SF1">
    <property type="entry name" value="ADP,ATP CARRIER PROTEIN"/>
    <property type="match status" value="1"/>
</dbReference>
<sequence>MADTPPLATPSRLSIEGLRRALNIQPGEGLAALCGFGFFFCLFTGYFTLRPIRETLGIAAGVDKLQWLFTATFLVMLAAVPCFGWLARRVPRASFVTWAYAFFAATLVGFSAWLHQQPGNAWGARAFYVWLSVFNLFVVSVAWSLMADVFRTGQAKRLFAFIAAGASTGGLAGPVLGAALAGVLGTSGLILLSAILLGLTLPLKSWLMRWRAHSGAGAPDRGAEADTDAPGADSPGRPIGGGILAGATRTFTSPLLLGVAAFVILLATASTFLYMEQARLVADTFTSSTERIRVFSALDFTVQALSMLAQLFLTGRLAQRFGVTFLLTSVPVVICAGFLVLAVAPTFAVLAVVMVLRRVGEYALVRPGREMVFTTVDAEAKYKAKNFIDTVVYRAGDAASAWVKTGVDALGHGVGLVALVGAVCAMLWAACGYALGRRTDARRPRHA</sequence>
<evidence type="ECO:0000256" key="2">
    <source>
        <dbReference type="ARBA" id="ARBA00022989"/>
    </source>
</evidence>
<name>A0A193GHN0_9BORD</name>
<keyword evidence="1 5" id="KW-0812">Transmembrane</keyword>
<feature type="transmembrane region" description="Helical" evidence="5">
    <location>
        <begin position="67"/>
        <end position="86"/>
    </location>
</feature>
<evidence type="ECO:0000256" key="4">
    <source>
        <dbReference type="SAM" id="MobiDB-lite"/>
    </source>
</evidence>
<dbReference type="EMBL" id="CP016172">
    <property type="protein sequence ID" value="ANN78789.1"/>
    <property type="molecule type" value="Genomic_DNA"/>
</dbReference>
<dbReference type="Pfam" id="PF07690">
    <property type="entry name" value="MFS_1"/>
    <property type="match status" value="1"/>
</dbReference>
<keyword evidence="3 5" id="KW-0472">Membrane</keyword>
<dbReference type="PANTHER" id="PTHR43596">
    <property type="entry name" value="ADP,ATP CARRIER PROTEIN"/>
    <property type="match status" value="1"/>
</dbReference>
<dbReference type="STRING" id="463014.BAU07_18180"/>
<feature type="transmembrane region" description="Helical" evidence="5">
    <location>
        <begin position="294"/>
        <end position="313"/>
    </location>
</feature>
<keyword evidence="2 5" id="KW-1133">Transmembrane helix</keyword>
<feature type="transmembrane region" description="Helical" evidence="5">
    <location>
        <begin position="98"/>
        <end position="115"/>
    </location>
</feature>
<dbReference type="Gene3D" id="1.20.1250.20">
    <property type="entry name" value="MFS general substrate transporter like domains"/>
    <property type="match status" value="1"/>
</dbReference>
<evidence type="ECO:0000313" key="6">
    <source>
        <dbReference type="EMBL" id="ANN78789.1"/>
    </source>
</evidence>
<feature type="transmembrane region" description="Helical" evidence="5">
    <location>
        <begin position="414"/>
        <end position="435"/>
    </location>
</feature>
<gene>
    <name evidence="6" type="ORF">BAU07_18180</name>
</gene>
<protein>
    <submittedName>
        <fullName evidence="6">ADP/ATP translocating protein</fullName>
    </submittedName>
</protein>
<evidence type="ECO:0000256" key="3">
    <source>
        <dbReference type="ARBA" id="ARBA00023136"/>
    </source>
</evidence>
<dbReference type="OrthoDB" id="199378at2"/>
<dbReference type="SUPFAM" id="SSF103473">
    <property type="entry name" value="MFS general substrate transporter"/>
    <property type="match status" value="1"/>
</dbReference>
<feature type="transmembrane region" description="Helical" evidence="5">
    <location>
        <begin position="127"/>
        <end position="146"/>
    </location>
</feature>
<feature type="transmembrane region" description="Helical" evidence="5">
    <location>
        <begin position="255"/>
        <end position="274"/>
    </location>
</feature>
<dbReference type="InterPro" id="IPR036259">
    <property type="entry name" value="MFS_trans_sf"/>
</dbReference>
<feature type="transmembrane region" description="Helical" evidence="5">
    <location>
        <begin position="325"/>
        <end position="356"/>
    </location>
</feature>
<dbReference type="GO" id="GO:0022857">
    <property type="term" value="F:transmembrane transporter activity"/>
    <property type="evidence" value="ECO:0007669"/>
    <property type="project" value="InterPro"/>
</dbReference>
<organism evidence="6 7">
    <name type="scientific">Bordetella flabilis</name>
    <dbReference type="NCBI Taxonomy" id="463014"/>
    <lineage>
        <taxon>Bacteria</taxon>
        <taxon>Pseudomonadati</taxon>
        <taxon>Pseudomonadota</taxon>
        <taxon>Betaproteobacteria</taxon>
        <taxon>Burkholderiales</taxon>
        <taxon>Alcaligenaceae</taxon>
        <taxon>Bordetella</taxon>
    </lineage>
</organism>
<dbReference type="KEGG" id="bfz:BAU07_18180"/>
<dbReference type="Proteomes" id="UP000091926">
    <property type="component" value="Chromosome"/>
</dbReference>